<organism evidence="2 3">
    <name type="scientific">candidate division WWE3 bacterium CG_4_10_14_0_2_um_filter_41_14</name>
    <dbReference type="NCBI Taxonomy" id="1975072"/>
    <lineage>
        <taxon>Bacteria</taxon>
        <taxon>Katanobacteria</taxon>
    </lineage>
</organism>
<evidence type="ECO:0000256" key="1">
    <source>
        <dbReference type="SAM" id="SignalP"/>
    </source>
</evidence>
<proteinExistence type="predicted"/>
<name>A0A2M7TJQ9_UNCKA</name>
<feature type="chain" id="PRO_5014876388" description="CBM-cenC domain-containing protein" evidence="1">
    <location>
        <begin position="28"/>
        <end position="167"/>
    </location>
</feature>
<evidence type="ECO:0000313" key="3">
    <source>
        <dbReference type="Proteomes" id="UP000228920"/>
    </source>
</evidence>
<evidence type="ECO:0000313" key="2">
    <source>
        <dbReference type="EMBL" id="PIZ46721.1"/>
    </source>
</evidence>
<accession>A0A2M7TJQ9</accession>
<dbReference type="EMBL" id="PFNL01000084">
    <property type="protein sequence ID" value="PIZ46721.1"/>
    <property type="molecule type" value="Genomic_DNA"/>
</dbReference>
<keyword evidence="1" id="KW-0732">Signal</keyword>
<feature type="signal peptide" evidence="1">
    <location>
        <begin position="1"/>
        <end position="27"/>
    </location>
</feature>
<gene>
    <name evidence="2" type="ORF">COY32_02855</name>
</gene>
<protein>
    <recommendedName>
        <fullName evidence="4">CBM-cenC domain-containing protein</fullName>
    </recommendedName>
</protein>
<dbReference type="Proteomes" id="UP000228920">
    <property type="component" value="Unassembled WGS sequence"/>
</dbReference>
<comment type="caution">
    <text evidence="2">The sequence shown here is derived from an EMBL/GenBank/DDBJ whole genome shotgun (WGS) entry which is preliminary data.</text>
</comment>
<evidence type="ECO:0008006" key="4">
    <source>
        <dbReference type="Google" id="ProtNLM"/>
    </source>
</evidence>
<dbReference type="AlphaFoldDB" id="A0A2M7TJQ9"/>
<sequence length="167" mass="18512">MKRLPASILAILLTIALLSLCVNITLADNTGTCTSKIFVTGESNTLWSEDGLAGVYVGANTLPQGGTVSICTTELVWQPWEAKFAISRAYTVSFTPAPQSDYLLTLHPIIKPGRESLVDIVRFTDVGWSEKMRATPFQSDWKIATVKTGSFAMFKWYNVFLPFLQRK</sequence>
<reference evidence="3" key="1">
    <citation type="submission" date="2017-09" db="EMBL/GenBank/DDBJ databases">
        <title>Depth-based differentiation of microbial function through sediment-hosted aquifers and enrichment of novel symbionts in the deep terrestrial subsurface.</title>
        <authorList>
            <person name="Probst A.J."/>
            <person name="Ladd B."/>
            <person name="Jarett J.K."/>
            <person name="Geller-Mcgrath D.E."/>
            <person name="Sieber C.M.K."/>
            <person name="Emerson J.B."/>
            <person name="Anantharaman K."/>
            <person name="Thomas B.C."/>
            <person name="Malmstrom R."/>
            <person name="Stieglmeier M."/>
            <person name="Klingl A."/>
            <person name="Woyke T."/>
            <person name="Ryan C.M."/>
            <person name="Banfield J.F."/>
        </authorList>
    </citation>
    <scope>NUCLEOTIDE SEQUENCE [LARGE SCALE GENOMIC DNA]</scope>
</reference>